<evidence type="ECO:0000313" key="1">
    <source>
        <dbReference type="EMBL" id="EQD40193.1"/>
    </source>
</evidence>
<name>T0Z585_9ZZZZ</name>
<reference evidence="1" key="2">
    <citation type="journal article" date="2014" name="ISME J.">
        <title>Microbial stratification in low pH oxic and suboxic macroscopic growths along an acid mine drainage.</title>
        <authorList>
            <person name="Mendez-Garcia C."/>
            <person name="Mesa V."/>
            <person name="Sprenger R.R."/>
            <person name="Richter M."/>
            <person name="Diez M.S."/>
            <person name="Solano J."/>
            <person name="Bargiela R."/>
            <person name="Golyshina O.V."/>
            <person name="Manteca A."/>
            <person name="Ramos J.L."/>
            <person name="Gallego J.R."/>
            <person name="Llorente I."/>
            <person name="Martins Dos Santos V.A."/>
            <person name="Jensen O.N."/>
            <person name="Pelaez A.I."/>
            <person name="Sanchez J."/>
            <person name="Ferrer M."/>
        </authorList>
    </citation>
    <scope>NUCLEOTIDE SEQUENCE</scope>
</reference>
<dbReference type="SUPFAM" id="SSF55909">
    <property type="entry name" value="Pentein"/>
    <property type="match status" value="1"/>
</dbReference>
<proteinExistence type="predicted"/>
<dbReference type="AlphaFoldDB" id="T0Z585"/>
<comment type="caution">
    <text evidence="1">The sequence shown here is derived from an EMBL/GenBank/DDBJ whole genome shotgun (WGS) entry which is preliminary data.</text>
</comment>
<gene>
    <name evidence="1" type="ORF">B1B_15025</name>
</gene>
<organism evidence="1">
    <name type="scientific">mine drainage metagenome</name>
    <dbReference type="NCBI Taxonomy" id="410659"/>
    <lineage>
        <taxon>unclassified sequences</taxon>
        <taxon>metagenomes</taxon>
        <taxon>ecological metagenomes</taxon>
    </lineage>
</organism>
<reference evidence="1" key="1">
    <citation type="submission" date="2013-08" db="EMBL/GenBank/DDBJ databases">
        <authorList>
            <person name="Mendez C."/>
            <person name="Richter M."/>
            <person name="Ferrer M."/>
            <person name="Sanchez J."/>
        </authorList>
    </citation>
    <scope>NUCLEOTIDE SEQUENCE</scope>
</reference>
<dbReference type="Gene3D" id="3.75.10.10">
    <property type="entry name" value="L-arginine/glycine Amidinotransferase, Chain A"/>
    <property type="match status" value="1"/>
</dbReference>
<dbReference type="EMBL" id="AUZY01009992">
    <property type="protein sequence ID" value="EQD40193.1"/>
    <property type="molecule type" value="Genomic_DNA"/>
</dbReference>
<sequence length="76" mass="8508">GTGSRSNMEGALSFMNSGISNSQEYLVVENPVYDFMEKEPHNQMINMHLDTYFNFVAKDVAVTSQPLAKKAGDQYL</sequence>
<feature type="non-terminal residue" evidence="1">
    <location>
        <position position="1"/>
    </location>
</feature>
<accession>T0Z585</accession>
<protein>
    <submittedName>
        <fullName evidence="1">Arginine deiminase</fullName>
    </submittedName>
</protein>